<dbReference type="EMBL" id="NBIU01000008">
    <property type="protein sequence ID" value="PZT48382.1"/>
    <property type="molecule type" value="Genomic_DNA"/>
</dbReference>
<dbReference type="OrthoDB" id="5337863at2"/>
<keyword evidence="1" id="KW-0732">Signal</keyword>
<comment type="caution">
    <text evidence="2">The sequence shown here is derived from an EMBL/GenBank/DDBJ whole genome shotgun (WGS) entry which is preliminary data.</text>
</comment>
<proteinExistence type="predicted"/>
<sequence length="400" mass="45760">MKKLIFILCLLPLFVLAKSQYLSPLPLPESEVINLDTKYCSSSCLKNYYEDGLIFSFIANINDKNKTNSLLEILQGLLVELNITNLPYFTEKPTFKIALLIPRQTIGRYSLSATNTVLAYLLNQKNPFSFEVFDSKGEDFTQISQSLEEIKAKGFTKVIAIFTQNGIQILNQILTDLTIYIPSIHITQIDSPSPHLIFGGISYEEQIKTLSSLNPEVNATSFYDTSYVGVKIQEYTQSYNRNLLFSSPFNSKDSQNLNKQIKSIKSTLNGSRIFLNTPVTNSSILLSQITYNDINAFGIYSTQINYHPSFLSLTQNRDIRKMIIANSIMPLNPKFIEEMHLLNSNLSYDWISYSTALGLEHFYTKEIPNAKRYFKEKIKNNQVQYEIMLLAPKQNRFEPL</sequence>
<evidence type="ECO:0000256" key="1">
    <source>
        <dbReference type="SAM" id="SignalP"/>
    </source>
</evidence>
<feature type="signal peptide" evidence="1">
    <location>
        <begin position="1"/>
        <end position="17"/>
    </location>
</feature>
<organism evidence="2 3">
    <name type="scientific">Helicobacter valdiviensis</name>
    <dbReference type="NCBI Taxonomy" id="1458358"/>
    <lineage>
        <taxon>Bacteria</taxon>
        <taxon>Pseudomonadati</taxon>
        <taxon>Campylobacterota</taxon>
        <taxon>Epsilonproteobacteria</taxon>
        <taxon>Campylobacterales</taxon>
        <taxon>Helicobacteraceae</taxon>
        <taxon>Helicobacter</taxon>
    </lineage>
</organism>
<gene>
    <name evidence="2" type="ORF">B6S12_04100</name>
</gene>
<feature type="chain" id="PRO_5016165522" description="Periplasmic protein" evidence="1">
    <location>
        <begin position="18"/>
        <end position="400"/>
    </location>
</feature>
<evidence type="ECO:0000313" key="3">
    <source>
        <dbReference type="Proteomes" id="UP000249746"/>
    </source>
</evidence>
<keyword evidence="3" id="KW-1185">Reference proteome</keyword>
<evidence type="ECO:0008006" key="4">
    <source>
        <dbReference type="Google" id="ProtNLM"/>
    </source>
</evidence>
<dbReference type="Proteomes" id="UP000249746">
    <property type="component" value="Unassembled WGS sequence"/>
</dbReference>
<name>A0A2W6MVK7_9HELI</name>
<protein>
    <recommendedName>
        <fullName evidence="4">Periplasmic protein</fullName>
    </recommendedName>
</protein>
<dbReference type="RefSeq" id="WP_111229547.1">
    <property type="nucleotide sequence ID" value="NZ_NBIU01000008.1"/>
</dbReference>
<dbReference type="AlphaFoldDB" id="A0A2W6MVK7"/>
<accession>A0A2W6MVK7</accession>
<reference evidence="2 3" key="1">
    <citation type="submission" date="2017-03" db="EMBL/GenBank/DDBJ databases">
        <title>Genomic and clinical evidence uncovers the enterohepatic species Helicobacter valdiviensis as a potential human intestinal pathogen.</title>
        <authorList>
            <person name="Fresia P."/>
            <person name="Jara R."/>
            <person name="Sierra R."/>
            <person name="Ferres I."/>
            <person name="Greif G."/>
            <person name="Iraola G."/>
            <person name="Collado L."/>
        </authorList>
    </citation>
    <scope>NUCLEOTIDE SEQUENCE [LARGE SCALE GENOMIC DNA]</scope>
    <source>
        <strain evidence="2 3">WBE14</strain>
    </source>
</reference>
<evidence type="ECO:0000313" key="2">
    <source>
        <dbReference type="EMBL" id="PZT48382.1"/>
    </source>
</evidence>